<name>A0AC59ZZ74_RANTA</name>
<proteinExistence type="predicted"/>
<organism evidence="1 2">
    <name type="scientific">Rangifer tarandus platyrhynchus</name>
    <name type="common">Svalbard reindeer</name>
    <dbReference type="NCBI Taxonomy" id="3082113"/>
    <lineage>
        <taxon>Eukaryota</taxon>
        <taxon>Metazoa</taxon>
        <taxon>Chordata</taxon>
        <taxon>Craniata</taxon>
        <taxon>Vertebrata</taxon>
        <taxon>Euteleostomi</taxon>
        <taxon>Mammalia</taxon>
        <taxon>Eutheria</taxon>
        <taxon>Laurasiatheria</taxon>
        <taxon>Artiodactyla</taxon>
        <taxon>Ruminantia</taxon>
        <taxon>Pecora</taxon>
        <taxon>Cervidae</taxon>
        <taxon>Odocoileinae</taxon>
        <taxon>Rangifer</taxon>
    </lineage>
</organism>
<reference evidence="1" key="1">
    <citation type="submission" date="2023-05" db="EMBL/GenBank/DDBJ databases">
        <authorList>
            <consortium name="ELIXIR-Norway"/>
        </authorList>
    </citation>
    <scope>NUCLEOTIDE SEQUENCE</scope>
</reference>
<accession>A0AC59ZZ74</accession>
<gene>
    <name evidence="1" type="ORF">MRATA1EN22A_LOCUS24924</name>
</gene>
<reference evidence="1" key="2">
    <citation type="submission" date="2025-03" db="EMBL/GenBank/DDBJ databases">
        <authorList>
            <consortium name="ELIXIR-Norway"/>
            <consortium name="Elixir Norway"/>
        </authorList>
    </citation>
    <scope>NUCLEOTIDE SEQUENCE</scope>
</reference>
<dbReference type="Proteomes" id="UP001162501">
    <property type="component" value="Chromosome 6"/>
</dbReference>
<sequence>MSLCHSLLCGVPAAFCLSAPALNHWRGRCPETRQHQEDEAVARAWPFPKRKRALSQILREKDERSGERRGRTGGRQGDVATGACPASLLPLPGPGDGGGPLRENESVPRASVLCCHLVAQWPQRPQGEIRLGN</sequence>
<protein>
    <submittedName>
        <fullName evidence="1">Uncharacterized protein</fullName>
    </submittedName>
</protein>
<evidence type="ECO:0000313" key="2">
    <source>
        <dbReference type="Proteomes" id="UP001162501"/>
    </source>
</evidence>
<dbReference type="EMBL" id="OX596090">
    <property type="protein sequence ID" value="CAN0537523.1"/>
    <property type="molecule type" value="Genomic_DNA"/>
</dbReference>
<evidence type="ECO:0000313" key="1">
    <source>
        <dbReference type="EMBL" id="CAN0537523.1"/>
    </source>
</evidence>